<proteinExistence type="inferred from homology"/>
<keyword evidence="5 12" id="KW-0349">Heme</keyword>
<dbReference type="GO" id="GO:0016705">
    <property type="term" value="F:oxidoreductase activity, acting on paired donors, with incorporation or reduction of molecular oxygen"/>
    <property type="evidence" value="ECO:0007669"/>
    <property type="project" value="InterPro"/>
</dbReference>
<dbReference type="GO" id="GO:0005506">
    <property type="term" value="F:iron ion binding"/>
    <property type="evidence" value="ECO:0007669"/>
    <property type="project" value="InterPro"/>
</dbReference>
<comment type="similarity">
    <text evidence="4 12">Belongs to the cytochrome P450 family.</text>
</comment>
<dbReference type="PANTHER" id="PTHR24291:SF189">
    <property type="entry name" value="CYTOCHROME P450 4C3-RELATED"/>
    <property type="match status" value="1"/>
</dbReference>
<sequence>MGVDLSKFSVLNSQYEQSMEQILNNITERIQKFWLRNNFIYSWSTLKKKNDQCLTILHNMSDKVLQAHKAVHLNNKKNGLEASSGTKFKAFLDLLLELSIETGAFNDSEIKDEINTMIAAGHDTTADVLMFTLVLIGSYPKVQERIVEELRNVLGDDDRDVTKQDLSRLVYLEAVFKESLRIYPIVPVTARRLDKNVKLKNYTLTAGRTCFIFIYGIHRHPMWGDDAEEFKPERWLDKTTLPSCPTAFAAFSIGRRVCIGV</sequence>
<dbReference type="GO" id="GO:0005789">
    <property type="term" value="C:endoplasmic reticulum membrane"/>
    <property type="evidence" value="ECO:0007669"/>
    <property type="project" value="UniProtKB-SubCell"/>
</dbReference>
<evidence type="ECO:0000256" key="8">
    <source>
        <dbReference type="ARBA" id="ARBA00022848"/>
    </source>
</evidence>
<evidence type="ECO:0000256" key="7">
    <source>
        <dbReference type="ARBA" id="ARBA00022824"/>
    </source>
</evidence>
<keyword evidence="10 12" id="KW-0408">Iron</keyword>
<dbReference type="GO" id="GO:0004497">
    <property type="term" value="F:monooxygenase activity"/>
    <property type="evidence" value="ECO:0007669"/>
    <property type="project" value="UniProtKB-KW"/>
</dbReference>
<keyword evidence="12" id="KW-0503">Monooxygenase</keyword>
<evidence type="ECO:0000256" key="2">
    <source>
        <dbReference type="ARBA" id="ARBA00004174"/>
    </source>
</evidence>
<dbReference type="Proteomes" id="UP000691718">
    <property type="component" value="Unassembled WGS sequence"/>
</dbReference>
<dbReference type="AlphaFoldDB" id="A0A8S3WIR6"/>
<evidence type="ECO:0000256" key="11">
    <source>
        <dbReference type="ARBA" id="ARBA00023136"/>
    </source>
</evidence>
<keyword evidence="8" id="KW-0492">Microsome</keyword>
<dbReference type="PANTHER" id="PTHR24291">
    <property type="entry name" value="CYTOCHROME P450 FAMILY 4"/>
    <property type="match status" value="1"/>
</dbReference>
<evidence type="ECO:0000256" key="3">
    <source>
        <dbReference type="ARBA" id="ARBA00004406"/>
    </source>
</evidence>
<reference evidence="13" key="1">
    <citation type="submission" date="2021-04" db="EMBL/GenBank/DDBJ databases">
        <authorList>
            <person name="Tunstrom K."/>
        </authorList>
    </citation>
    <scope>NUCLEOTIDE SEQUENCE</scope>
</reference>
<dbReference type="PROSITE" id="PS00086">
    <property type="entry name" value="CYTOCHROME_P450"/>
    <property type="match status" value="1"/>
</dbReference>
<evidence type="ECO:0000256" key="9">
    <source>
        <dbReference type="ARBA" id="ARBA00023002"/>
    </source>
</evidence>
<evidence type="ECO:0000256" key="6">
    <source>
        <dbReference type="ARBA" id="ARBA00022723"/>
    </source>
</evidence>
<evidence type="ECO:0000256" key="12">
    <source>
        <dbReference type="RuleBase" id="RU000461"/>
    </source>
</evidence>
<gene>
    <name evidence="13" type="ORF">PAPOLLO_LOCUS6593</name>
</gene>
<dbReference type="Pfam" id="PF00067">
    <property type="entry name" value="p450"/>
    <property type="match status" value="1"/>
</dbReference>
<evidence type="ECO:0000256" key="5">
    <source>
        <dbReference type="ARBA" id="ARBA00022617"/>
    </source>
</evidence>
<evidence type="ECO:0000256" key="10">
    <source>
        <dbReference type="ARBA" id="ARBA00023004"/>
    </source>
</evidence>
<keyword evidence="9 12" id="KW-0560">Oxidoreductase</keyword>
<name>A0A8S3WIR6_PARAO</name>
<keyword evidence="6 12" id="KW-0479">Metal-binding</keyword>
<evidence type="ECO:0000256" key="1">
    <source>
        <dbReference type="ARBA" id="ARBA00001971"/>
    </source>
</evidence>
<protein>
    <submittedName>
        <fullName evidence="13">(apollo) hypothetical protein</fullName>
    </submittedName>
</protein>
<dbReference type="InterPro" id="IPR050196">
    <property type="entry name" value="Cytochrome_P450_Monoox"/>
</dbReference>
<comment type="caution">
    <text evidence="13">The sequence shown here is derived from an EMBL/GenBank/DDBJ whole genome shotgun (WGS) entry which is preliminary data.</text>
</comment>
<keyword evidence="11" id="KW-0472">Membrane</keyword>
<keyword evidence="14" id="KW-1185">Reference proteome</keyword>
<accession>A0A8S3WIR6</accession>
<organism evidence="13 14">
    <name type="scientific">Parnassius apollo</name>
    <name type="common">Apollo butterfly</name>
    <name type="synonym">Papilio apollo</name>
    <dbReference type="NCBI Taxonomy" id="110799"/>
    <lineage>
        <taxon>Eukaryota</taxon>
        <taxon>Metazoa</taxon>
        <taxon>Ecdysozoa</taxon>
        <taxon>Arthropoda</taxon>
        <taxon>Hexapoda</taxon>
        <taxon>Insecta</taxon>
        <taxon>Pterygota</taxon>
        <taxon>Neoptera</taxon>
        <taxon>Endopterygota</taxon>
        <taxon>Lepidoptera</taxon>
        <taxon>Glossata</taxon>
        <taxon>Ditrysia</taxon>
        <taxon>Papilionoidea</taxon>
        <taxon>Papilionidae</taxon>
        <taxon>Parnassiinae</taxon>
        <taxon>Parnassini</taxon>
        <taxon>Parnassius</taxon>
        <taxon>Parnassius</taxon>
    </lineage>
</organism>
<evidence type="ECO:0000313" key="14">
    <source>
        <dbReference type="Proteomes" id="UP000691718"/>
    </source>
</evidence>
<dbReference type="InterPro" id="IPR017972">
    <property type="entry name" value="Cyt_P450_CS"/>
</dbReference>
<comment type="subcellular location">
    <subcellularLocation>
        <location evidence="3">Endoplasmic reticulum membrane</location>
        <topology evidence="3">Peripheral membrane protein</topology>
    </subcellularLocation>
    <subcellularLocation>
        <location evidence="2">Microsome membrane</location>
        <topology evidence="2">Peripheral membrane protein</topology>
    </subcellularLocation>
</comment>
<evidence type="ECO:0000256" key="4">
    <source>
        <dbReference type="ARBA" id="ARBA00010617"/>
    </source>
</evidence>
<dbReference type="EMBL" id="CAJQZP010000432">
    <property type="protein sequence ID" value="CAG4961539.1"/>
    <property type="molecule type" value="Genomic_DNA"/>
</dbReference>
<comment type="cofactor">
    <cofactor evidence="1">
        <name>heme</name>
        <dbReference type="ChEBI" id="CHEBI:30413"/>
    </cofactor>
</comment>
<dbReference type="OrthoDB" id="1372046at2759"/>
<keyword evidence="7" id="KW-0256">Endoplasmic reticulum</keyword>
<dbReference type="InterPro" id="IPR001128">
    <property type="entry name" value="Cyt_P450"/>
</dbReference>
<dbReference type="GO" id="GO:0020037">
    <property type="term" value="F:heme binding"/>
    <property type="evidence" value="ECO:0007669"/>
    <property type="project" value="InterPro"/>
</dbReference>
<evidence type="ECO:0000313" key="13">
    <source>
        <dbReference type="EMBL" id="CAG4961539.1"/>
    </source>
</evidence>